<reference evidence="4" key="2">
    <citation type="submission" date="2023-01" db="EMBL/GenBank/DDBJ databases">
        <authorList>
            <person name="Sun Q."/>
            <person name="Evtushenko L."/>
        </authorList>
    </citation>
    <scope>NUCLEOTIDE SEQUENCE</scope>
    <source>
        <strain evidence="4">VKM Ac-1069</strain>
    </source>
</reference>
<dbReference type="EMBL" id="BSFQ01000013">
    <property type="protein sequence ID" value="GLL12264.1"/>
    <property type="molecule type" value="Genomic_DNA"/>
</dbReference>
<dbReference type="Gene3D" id="3.40.50.720">
    <property type="entry name" value="NAD(P)-binding Rossmann-like Domain"/>
    <property type="match status" value="1"/>
</dbReference>
<protein>
    <submittedName>
        <fullName evidence="4">Short-chain dehydrogenase</fullName>
    </submittedName>
</protein>
<dbReference type="PRINTS" id="PR00081">
    <property type="entry name" value="GDHRDH"/>
</dbReference>
<reference evidence="4" key="1">
    <citation type="journal article" date="2014" name="Int. J. Syst. Evol. Microbiol.">
        <title>Complete genome sequence of Corynebacterium casei LMG S-19264T (=DSM 44701T), isolated from a smear-ripened cheese.</title>
        <authorList>
            <consortium name="US DOE Joint Genome Institute (JGI-PGF)"/>
            <person name="Walter F."/>
            <person name="Albersmeier A."/>
            <person name="Kalinowski J."/>
            <person name="Ruckert C."/>
        </authorList>
    </citation>
    <scope>NUCLEOTIDE SEQUENCE</scope>
    <source>
        <strain evidence="4">VKM Ac-1069</strain>
    </source>
</reference>
<dbReference type="GO" id="GO:0016020">
    <property type="term" value="C:membrane"/>
    <property type="evidence" value="ECO:0007669"/>
    <property type="project" value="TreeGrafter"/>
</dbReference>
<dbReference type="CDD" id="cd05233">
    <property type="entry name" value="SDR_c"/>
    <property type="match status" value="1"/>
</dbReference>
<name>A0A9W6L734_9PSEU</name>
<gene>
    <name evidence="4" type="ORF">GCM10017577_34050</name>
</gene>
<dbReference type="Proteomes" id="UP001143463">
    <property type="component" value="Unassembled WGS sequence"/>
</dbReference>
<organism evidence="4 5">
    <name type="scientific">Pseudonocardia halophobica</name>
    <dbReference type="NCBI Taxonomy" id="29401"/>
    <lineage>
        <taxon>Bacteria</taxon>
        <taxon>Bacillati</taxon>
        <taxon>Actinomycetota</taxon>
        <taxon>Actinomycetes</taxon>
        <taxon>Pseudonocardiales</taxon>
        <taxon>Pseudonocardiaceae</taxon>
        <taxon>Pseudonocardia</taxon>
    </lineage>
</organism>
<dbReference type="GO" id="GO:0016491">
    <property type="term" value="F:oxidoreductase activity"/>
    <property type="evidence" value="ECO:0007669"/>
    <property type="project" value="UniProtKB-KW"/>
</dbReference>
<proteinExistence type="inferred from homology"/>
<dbReference type="InterPro" id="IPR002347">
    <property type="entry name" value="SDR_fam"/>
</dbReference>
<evidence type="ECO:0000313" key="4">
    <source>
        <dbReference type="EMBL" id="GLL12264.1"/>
    </source>
</evidence>
<keyword evidence="5" id="KW-1185">Reference proteome</keyword>
<comment type="similarity">
    <text evidence="1 3">Belongs to the short-chain dehydrogenases/reductases (SDR) family.</text>
</comment>
<dbReference type="PANTHER" id="PTHR44196:SF1">
    <property type="entry name" value="DEHYDROGENASE_REDUCTASE SDR FAMILY MEMBER 7B"/>
    <property type="match status" value="1"/>
</dbReference>
<dbReference type="AlphaFoldDB" id="A0A9W6L734"/>
<evidence type="ECO:0000256" key="2">
    <source>
        <dbReference type="ARBA" id="ARBA00023002"/>
    </source>
</evidence>
<dbReference type="RefSeq" id="WP_051737394.1">
    <property type="nucleotide sequence ID" value="NZ_BAAAUZ010000077.1"/>
</dbReference>
<comment type="caution">
    <text evidence="4">The sequence shown here is derived from an EMBL/GenBank/DDBJ whole genome shotgun (WGS) entry which is preliminary data.</text>
</comment>
<dbReference type="Pfam" id="PF00106">
    <property type="entry name" value="adh_short"/>
    <property type="match status" value="1"/>
</dbReference>
<evidence type="ECO:0000313" key="5">
    <source>
        <dbReference type="Proteomes" id="UP001143463"/>
    </source>
</evidence>
<evidence type="ECO:0000256" key="1">
    <source>
        <dbReference type="ARBA" id="ARBA00006484"/>
    </source>
</evidence>
<accession>A0A9W6L734</accession>
<dbReference type="InterPro" id="IPR036291">
    <property type="entry name" value="NAD(P)-bd_dom_sf"/>
</dbReference>
<dbReference type="PRINTS" id="PR00080">
    <property type="entry name" value="SDRFAMILY"/>
</dbReference>
<dbReference type="PANTHER" id="PTHR44196">
    <property type="entry name" value="DEHYDROGENASE/REDUCTASE SDR FAMILY MEMBER 7B"/>
    <property type="match status" value="1"/>
</dbReference>
<keyword evidence="2" id="KW-0560">Oxidoreductase</keyword>
<dbReference type="SUPFAM" id="SSF51735">
    <property type="entry name" value="NAD(P)-binding Rossmann-fold domains"/>
    <property type="match status" value="1"/>
</dbReference>
<evidence type="ECO:0000256" key="3">
    <source>
        <dbReference type="RuleBase" id="RU000363"/>
    </source>
</evidence>
<sequence>MDSFTGKIAVVTGGGAGMGAELARMLAAEGCDVAVCDVSEANLEEAVARSRADAPAGTRVSSCVADVSAEADLEAFRDHVATAHETDHVDLLFNNAGIGGGGYSFVAEPREQWERVFNVNWGGVYLGVRAFLPMLLRSERARIVNTSSVNGFWAGLSPNESIVAYSTAKFAVRGFSEALISDLRLRAPHVGVSVVLPGYVGTSLVRNSMTYLGAKDGSGVDDGVGDIDRDFRANAPTTSESAAKEILEGVRAGQWRILVGDDARILDEAVRADPLSAYRPEFFTRMRERGVFTTMPEPPAGAQ</sequence>